<sequence>MMKVSLLLSMAIAAPIVAQAATRVSVIELGKRGAVQRTDSRDPLTTVEGVASFWSALHSPGRRLQHAGMTVVPDIFSQASTGLVVGLKGSGVDMDTMPFVSKLLSDEGDNGVVGNLEVLGEFGDALLGKVRQVDTVAPTDFALSCKKHSEGEGLTGMMTTVQSEDSASIDSQLRDIINGLDTVASAAGKTVVLHLVVEEEAGASRRRELSRRLEGEDEEEGEGEEDNENANQNGNGNNNANQKNGYYGYGYYNSYGEWVTPYKTMFQIQYFNVVLWTAVGLTVVLFSTVYMMLYMPLMPDTLLFGESAKLTGDD</sequence>
<protein>
    <submittedName>
        <fullName evidence="4">Uncharacterized protein</fullName>
    </submittedName>
</protein>
<reference evidence="4" key="1">
    <citation type="submission" date="2020-06" db="EMBL/GenBank/DDBJ databases">
        <authorList>
            <consortium name="Plant Systems Biology data submission"/>
        </authorList>
    </citation>
    <scope>NUCLEOTIDE SEQUENCE</scope>
    <source>
        <strain evidence="4">D6</strain>
    </source>
</reference>
<keyword evidence="5" id="KW-1185">Reference proteome</keyword>
<dbReference type="EMBL" id="CAICTM010001419">
    <property type="protein sequence ID" value="CAB9523476.1"/>
    <property type="molecule type" value="Genomic_DNA"/>
</dbReference>
<comment type="caution">
    <text evidence="4">The sequence shown here is derived from an EMBL/GenBank/DDBJ whole genome shotgun (WGS) entry which is preliminary data.</text>
</comment>
<feature type="transmembrane region" description="Helical" evidence="2">
    <location>
        <begin position="273"/>
        <end position="293"/>
    </location>
</feature>
<evidence type="ECO:0000256" key="2">
    <source>
        <dbReference type="SAM" id="Phobius"/>
    </source>
</evidence>
<feature type="compositionally biased region" description="Low complexity" evidence="1">
    <location>
        <begin position="229"/>
        <end position="239"/>
    </location>
</feature>
<evidence type="ECO:0000313" key="5">
    <source>
        <dbReference type="Proteomes" id="UP001153069"/>
    </source>
</evidence>
<accession>A0A9N8ELL4</accession>
<keyword evidence="2" id="KW-0812">Transmembrane</keyword>
<feature type="compositionally biased region" description="Acidic residues" evidence="1">
    <location>
        <begin position="215"/>
        <end position="228"/>
    </location>
</feature>
<dbReference type="AlphaFoldDB" id="A0A9N8ELL4"/>
<dbReference type="OrthoDB" id="42328at2759"/>
<gene>
    <name evidence="4" type="ORF">SEMRO_1421_G271220.1</name>
</gene>
<feature type="chain" id="PRO_5040300513" evidence="3">
    <location>
        <begin position="21"/>
        <end position="314"/>
    </location>
</feature>
<feature type="signal peptide" evidence="3">
    <location>
        <begin position="1"/>
        <end position="20"/>
    </location>
</feature>
<proteinExistence type="predicted"/>
<keyword evidence="3" id="KW-0732">Signal</keyword>
<keyword evidence="2" id="KW-0472">Membrane</keyword>
<feature type="region of interest" description="Disordered" evidence="1">
    <location>
        <begin position="206"/>
        <end position="239"/>
    </location>
</feature>
<evidence type="ECO:0000256" key="1">
    <source>
        <dbReference type="SAM" id="MobiDB-lite"/>
    </source>
</evidence>
<evidence type="ECO:0000313" key="4">
    <source>
        <dbReference type="EMBL" id="CAB9523476.1"/>
    </source>
</evidence>
<keyword evidence="2" id="KW-1133">Transmembrane helix</keyword>
<evidence type="ECO:0000256" key="3">
    <source>
        <dbReference type="SAM" id="SignalP"/>
    </source>
</evidence>
<name>A0A9N8ELL4_9STRA</name>
<dbReference type="Proteomes" id="UP001153069">
    <property type="component" value="Unassembled WGS sequence"/>
</dbReference>
<organism evidence="4 5">
    <name type="scientific">Seminavis robusta</name>
    <dbReference type="NCBI Taxonomy" id="568900"/>
    <lineage>
        <taxon>Eukaryota</taxon>
        <taxon>Sar</taxon>
        <taxon>Stramenopiles</taxon>
        <taxon>Ochrophyta</taxon>
        <taxon>Bacillariophyta</taxon>
        <taxon>Bacillariophyceae</taxon>
        <taxon>Bacillariophycidae</taxon>
        <taxon>Naviculales</taxon>
        <taxon>Naviculaceae</taxon>
        <taxon>Seminavis</taxon>
    </lineage>
</organism>